<evidence type="ECO:0000256" key="2">
    <source>
        <dbReference type="ARBA" id="ARBA00022670"/>
    </source>
</evidence>
<accession>K8DYQ1</accession>
<feature type="signal peptide" evidence="7">
    <location>
        <begin position="1"/>
        <end position="32"/>
    </location>
</feature>
<dbReference type="InterPro" id="IPR018392">
    <property type="entry name" value="LysM"/>
</dbReference>
<dbReference type="GO" id="GO:0008234">
    <property type="term" value="F:cysteine-type peptidase activity"/>
    <property type="evidence" value="ECO:0007669"/>
    <property type="project" value="UniProtKB-KW"/>
</dbReference>
<dbReference type="SUPFAM" id="SSF54001">
    <property type="entry name" value="Cysteine proteinases"/>
    <property type="match status" value="1"/>
</dbReference>
<evidence type="ECO:0000313" key="10">
    <source>
        <dbReference type="EMBL" id="CCO08004.1"/>
    </source>
</evidence>
<reference evidence="10 11" key="1">
    <citation type="journal article" date="2013" name="Genome Announc.">
        <title>Genome Sequence of the Sulfate-Reducing Bacterium Desulfotomaculum hydrothermale Lam5(T).</title>
        <authorList>
            <person name="Amin O."/>
            <person name="Fardeau M.L."/>
            <person name="Valette O."/>
            <person name="Hirschler-Rea A."/>
            <person name="Barbe V."/>
            <person name="Medigue C."/>
            <person name="Vacherie B."/>
            <person name="Ollivier B."/>
            <person name="Bertin P.N."/>
            <person name="Dolla A."/>
        </authorList>
    </citation>
    <scope>NUCLEOTIDE SEQUENCE [LARGE SCALE GENOMIC DNA]</scope>
    <source>
        <strain evidence="11">Lam5 / DSM 18033</strain>
    </source>
</reference>
<dbReference type="eggNOG" id="COG0791">
    <property type="taxonomic scope" value="Bacteria"/>
</dbReference>
<dbReference type="Gene3D" id="3.90.1720.10">
    <property type="entry name" value="endopeptidase domain like (from Nostoc punctiforme)"/>
    <property type="match status" value="1"/>
</dbReference>
<keyword evidence="3 7" id="KW-0732">Signal</keyword>
<proteinExistence type="inferred from homology"/>
<evidence type="ECO:0000259" key="8">
    <source>
        <dbReference type="PROSITE" id="PS51782"/>
    </source>
</evidence>
<dbReference type="AlphaFoldDB" id="K8DYQ1"/>
<dbReference type="PANTHER" id="PTHR47053:SF1">
    <property type="entry name" value="MUREIN DD-ENDOPEPTIDASE MEPH-RELATED"/>
    <property type="match status" value="1"/>
</dbReference>
<dbReference type="EMBL" id="CAOS01000008">
    <property type="protein sequence ID" value="CCO08004.1"/>
    <property type="molecule type" value="Genomic_DNA"/>
</dbReference>
<dbReference type="InterPro" id="IPR051202">
    <property type="entry name" value="Peptidase_C40"/>
</dbReference>
<gene>
    <name evidence="10" type="ORF">DESHY_160128</name>
</gene>
<feature type="chain" id="PRO_5010259461" evidence="7">
    <location>
        <begin position="33"/>
        <end position="221"/>
    </location>
</feature>
<evidence type="ECO:0000313" key="11">
    <source>
        <dbReference type="Proteomes" id="UP000009315"/>
    </source>
</evidence>
<evidence type="ECO:0000256" key="5">
    <source>
        <dbReference type="ARBA" id="ARBA00022801"/>
    </source>
</evidence>
<feature type="domain" description="LysM" evidence="8">
    <location>
        <begin position="33"/>
        <end position="76"/>
    </location>
</feature>
<keyword evidence="5" id="KW-0378">Hydrolase</keyword>
<dbReference type="Gene3D" id="3.10.350.10">
    <property type="entry name" value="LysM domain"/>
    <property type="match status" value="1"/>
</dbReference>
<dbReference type="InterPro" id="IPR038765">
    <property type="entry name" value="Papain-like_cys_pep_sf"/>
</dbReference>
<keyword evidence="11" id="KW-1185">Reference proteome</keyword>
<dbReference type="InterPro" id="IPR000064">
    <property type="entry name" value="NLP_P60_dom"/>
</dbReference>
<dbReference type="Pfam" id="PF01476">
    <property type="entry name" value="LysM"/>
    <property type="match status" value="1"/>
</dbReference>
<comment type="similarity">
    <text evidence="1">Belongs to the peptidase C40 family.</text>
</comment>
<evidence type="ECO:0000256" key="3">
    <source>
        <dbReference type="ARBA" id="ARBA00022729"/>
    </source>
</evidence>
<name>K8DYQ1_9FIRM</name>
<feature type="domain" description="NlpC/P60" evidence="9">
    <location>
        <begin position="100"/>
        <end position="221"/>
    </location>
</feature>
<keyword evidence="6" id="KW-0788">Thiol protease</keyword>
<evidence type="ECO:0000256" key="7">
    <source>
        <dbReference type="SAM" id="SignalP"/>
    </source>
</evidence>
<dbReference type="PROSITE" id="PS51935">
    <property type="entry name" value="NLPC_P60"/>
    <property type="match status" value="1"/>
</dbReference>
<comment type="caution">
    <text evidence="10">The sequence shown here is derived from an EMBL/GenBank/DDBJ whole genome shotgun (WGS) entry which is preliminary data.</text>
</comment>
<evidence type="ECO:0000259" key="9">
    <source>
        <dbReference type="PROSITE" id="PS51935"/>
    </source>
</evidence>
<protein>
    <submittedName>
        <fullName evidence="10">NLP/P60 protein</fullName>
    </submittedName>
</protein>
<keyword evidence="4" id="KW-0677">Repeat</keyword>
<dbReference type="SUPFAM" id="SSF54106">
    <property type="entry name" value="LysM domain"/>
    <property type="match status" value="1"/>
</dbReference>
<evidence type="ECO:0000256" key="6">
    <source>
        <dbReference type="ARBA" id="ARBA00022807"/>
    </source>
</evidence>
<keyword evidence="2" id="KW-0645">Protease</keyword>
<organism evidence="10 11">
    <name type="scientific">Desulforamulus hydrothermalis Lam5 = DSM 18033</name>
    <dbReference type="NCBI Taxonomy" id="1121428"/>
    <lineage>
        <taxon>Bacteria</taxon>
        <taxon>Bacillati</taxon>
        <taxon>Bacillota</taxon>
        <taxon>Clostridia</taxon>
        <taxon>Eubacteriales</taxon>
        <taxon>Peptococcaceae</taxon>
        <taxon>Desulforamulus</taxon>
    </lineage>
</organism>
<dbReference type="STRING" id="1121428.DESHY_160128"/>
<dbReference type="CDD" id="cd00118">
    <property type="entry name" value="LysM"/>
    <property type="match status" value="1"/>
</dbReference>
<sequence>MGKVKLSFSKRLAVLAAAVGLTAAVWSGTAEGAQVTVKQGDTLWAIAQSNGTTVDNIKKLNNLTGDALQIGQVLNLPDQPSGQAARPVTANAANVSRGMADRALAVLDFAKQYIGVRYRAGGESPAGFDCSGYVRYVFKNFGIDLVHTAAGQYQAGTAIAKDELRPGDLVFFHTGGQGINHSGIYLGNNEFIHASSSRGIKIDSLLDSYWSARYRGASRIF</sequence>
<dbReference type="PANTHER" id="PTHR47053">
    <property type="entry name" value="MUREIN DD-ENDOPEPTIDASE MEPH-RELATED"/>
    <property type="match status" value="1"/>
</dbReference>
<dbReference type="Proteomes" id="UP000009315">
    <property type="component" value="Unassembled WGS sequence"/>
</dbReference>
<dbReference type="GO" id="GO:0006508">
    <property type="term" value="P:proteolysis"/>
    <property type="evidence" value="ECO:0007669"/>
    <property type="project" value="UniProtKB-KW"/>
</dbReference>
<dbReference type="InterPro" id="IPR036779">
    <property type="entry name" value="LysM_dom_sf"/>
</dbReference>
<dbReference type="PROSITE" id="PS51782">
    <property type="entry name" value="LYSM"/>
    <property type="match status" value="1"/>
</dbReference>
<dbReference type="SMART" id="SM00257">
    <property type="entry name" value="LysM"/>
    <property type="match status" value="1"/>
</dbReference>
<evidence type="ECO:0000256" key="4">
    <source>
        <dbReference type="ARBA" id="ARBA00022737"/>
    </source>
</evidence>
<dbReference type="Pfam" id="PF00877">
    <property type="entry name" value="NLPC_P60"/>
    <property type="match status" value="1"/>
</dbReference>
<evidence type="ECO:0000256" key="1">
    <source>
        <dbReference type="ARBA" id="ARBA00007074"/>
    </source>
</evidence>